<comment type="caution">
    <text evidence="2">The sequence shown here is derived from an EMBL/GenBank/DDBJ whole genome shotgun (WGS) entry which is preliminary data.</text>
</comment>
<accession>A0A133U6J6</accession>
<name>A0A133U6J6_9EURY</name>
<keyword evidence="1" id="KW-0472">Membrane</keyword>
<dbReference type="EMBL" id="LHXK01000021">
    <property type="protein sequence ID" value="KXA89824.1"/>
    <property type="molecule type" value="Genomic_DNA"/>
</dbReference>
<gene>
    <name evidence="2" type="ORF">AKJ61_02030</name>
</gene>
<dbReference type="Gene3D" id="1.20.5.2700">
    <property type="match status" value="1"/>
</dbReference>
<feature type="transmembrane region" description="Helical" evidence="1">
    <location>
        <begin position="57"/>
        <end position="78"/>
    </location>
</feature>
<keyword evidence="3" id="KW-1185">Reference proteome</keyword>
<protein>
    <submittedName>
        <fullName evidence="2">Uncharacterized protein</fullName>
    </submittedName>
</protein>
<evidence type="ECO:0000256" key="1">
    <source>
        <dbReference type="SAM" id="Phobius"/>
    </source>
</evidence>
<reference evidence="2 3" key="1">
    <citation type="journal article" date="2016" name="Sci. Rep.">
        <title>Metabolic traits of an uncultured archaeal lineage -MSBL1- from brine pools of the Red Sea.</title>
        <authorList>
            <person name="Mwirichia R."/>
            <person name="Alam I."/>
            <person name="Rashid M."/>
            <person name="Vinu M."/>
            <person name="Ba-Alawi W."/>
            <person name="Anthony Kamau A."/>
            <person name="Kamanda Ngugi D."/>
            <person name="Goker M."/>
            <person name="Klenk H.P."/>
            <person name="Bajic V."/>
            <person name="Stingl U."/>
        </authorList>
    </citation>
    <scope>NUCLEOTIDE SEQUENCE [LARGE SCALE GENOMIC DNA]</scope>
    <source>
        <strain evidence="2">SCGC-AAA259B11</strain>
    </source>
</reference>
<keyword evidence="1" id="KW-0812">Transmembrane</keyword>
<sequence length="150" mass="16919">MKSRDSEGLTHFPRRLVLSFFLHIFGFSTVVNCSTTETGSGAGPIKTSFLPKDLPYPAVLLFFLIEGVGWLVALTYFYHRFVVKGRRFSVPLFKKVEEQTIDQALNIKVVEGVRWLGQTLLEIDRGSISDYLLWLLLGLLVVIAGIILML</sequence>
<evidence type="ECO:0000313" key="3">
    <source>
        <dbReference type="Proteomes" id="UP000070184"/>
    </source>
</evidence>
<feature type="transmembrane region" description="Helical" evidence="1">
    <location>
        <begin position="131"/>
        <end position="149"/>
    </location>
</feature>
<keyword evidence="1" id="KW-1133">Transmembrane helix</keyword>
<organism evidence="2 3">
    <name type="scientific">candidate division MSBL1 archaeon SCGC-AAA259B11</name>
    <dbReference type="NCBI Taxonomy" id="1698260"/>
    <lineage>
        <taxon>Archaea</taxon>
        <taxon>Methanobacteriati</taxon>
        <taxon>Methanobacteriota</taxon>
        <taxon>candidate division MSBL1</taxon>
    </lineage>
</organism>
<dbReference type="AlphaFoldDB" id="A0A133U6J6"/>
<dbReference type="Proteomes" id="UP000070184">
    <property type="component" value="Unassembled WGS sequence"/>
</dbReference>
<proteinExistence type="predicted"/>
<evidence type="ECO:0000313" key="2">
    <source>
        <dbReference type="EMBL" id="KXA89824.1"/>
    </source>
</evidence>